<dbReference type="Proteomes" id="UP000077037">
    <property type="component" value="Unassembled WGS sequence"/>
</dbReference>
<dbReference type="Gene3D" id="3.30.70.1210">
    <property type="entry name" value="Crispr-associated protein, domain 2"/>
    <property type="match status" value="1"/>
</dbReference>
<dbReference type="OrthoDB" id="9795689at2"/>
<dbReference type="Pfam" id="PF08798">
    <property type="entry name" value="CRISPR_assoc"/>
    <property type="match status" value="1"/>
</dbReference>
<evidence type="ECO:0000313" key="2">
    <source>
        <dbReference type="Proteomes" id="UP000077037"/>
    </source>
</evidence>
<name>A0A157QU01_9BORD</name>
<organism evidence="1 2">
    <name type="scientific">Bordetella ansorpii</name>
    <dbReference type="NCBI Taxonomy" id="288768"/>
    <lineage>
        <taxon>Bacteria</taxon>
        <taxon>Pseudomonadati</taxon>
        <taxon>Pseudomonadota</taxon>
        <taxon>Betaproteobacteria</taxon>
        <taxon>Burkholderiales</taxon>
        <taxon>Alcaligenaceae</taxon>
        <taxon>Bordetella</taxon>
    </lineage>
</organism>
<accession>A0A157QU01</accession>
<dbReference type="Gene3D" id="3.30.70.1200">
    <property type="entry name" value="Crispr-associated protein, domain 1"/>
    <property type="match status" value="1"/>
</dbReference>
<protein>
    <submittedName>
        <fullName evidence="1">CRISPR-associated protein Cas6/Cse3/CasE, subtype I-E/ECOLI</fullName>
    </submittedName>
</protein>
<gene>
    <name evidence="1" type="ORF">SAMEA1982600_04022</name>
</gene>
<sequence length="224" mass="25409">MSHYFSRVQLVEWPDDMALLASLARHGEAYRDHALMWKLFAGDEQPRDFVFRRNQVAGGKDIYYVVSARPPQDVPGLFRLQSKPYAPLVEQGACLRFDLRANPVVTRRAHADAPGKRHDVLMNAKQTYDGEPEHRADFIQQAAVDWLLRKAEGWGLAVQPETVAAEAYTQHKLRHRQRSIEFSSLDYQGVAYVEDAELLGRALREGVGHARAFGCGLLLVKRVD</sequence>
<reference evidence="1 2" key="1">
    <citation type="submission" date="2016-03" db="EMBL/GenBank/DDBJ databases">
        <authorList>
            <consortium name="Pathogen Informatics"/>
        </authorList>
    </citation>
    <scope>NUCLEOTIDE SEQUENCE [LARGE SCALE GENOMIC DNA]</scope>
    <source>
        <strain evidence="1 2">NCTC13364</strain>
    </source>
</reference>
<dbReference type="SUPFAM" id="SSF117987">
    <property type="entry name" value="CRISPR-associated protein"/>
    <property type="match status" value="1"/>
</dbReference>
<dbReference type="NCBIfam" id="TIGR01907">
    <property type="entry name" value="casE_Cse3"/>
    <property type="match status" value="1"/>
</dbReference>
<dbReference type="InterPro" id="IPR010179">
    <property type="entry name" value="CRISPR-assoc_prot_Cse3"/>
</dbReference>
<dbReference type="CDD" id="cd09727">
    <property type="entry name" value="Cas6_I-E"/>
    <property type="match status" value="1"/>
</dbReference>
<proteinExistence type="predicted"/>
<evidence type="ECO:0000313" key="1">
    <source>
        <dbReference type="EMBL" id="SAI49190.1"/>
    </source>
</evidence>
<dbReference type="EMBL" id="FKBS01000025">
    <property type="protein sequence ID" value="SAI49190.1"/>
    <property type="molecule type" value="Genomic_DNA"/>
</dbReference>
<dbReference type="AlphaFoldDB" id="A0A157QU01"/>
<dbReference type="RefSeq" id="WP_066417787.1">
    <property type="nucleotide sequence ID" value="NZ_FKBS01000025.1"/>
</dbReference>
<dbReference type="SMART" id="SM01101">
    <property type="entry name" value="CRISPR_assoc"/>
    <property type="match status" value="1"/>
</dbReference>